<evidence type="ECO:0000313" key="5">
    <source>
        <dbReference type="Proteomes" id="UP001642409"/>
    </source>
</evidence>
<dbReference type="EMBL" id="CATOUU010000248">
    <property type="protein sequence ID" value="CAI9922447.1"/>
    <property type="molecule type" value="Genomic_DNA"/>
</dbReference>
<keyword evidence="2" id="KW-0472">Membrane</keyword>
<evidence type="ECO:0000256" key="2">
    <source>
        <dbReference type="SAM" id="Phobius"/>
    </source>
</evidence>
<keyword evidence="5" id="KW-1185">Reference proteome</keyword>
<proteinExistence type="predicted"/>
<reference evidence="3" key="1">
    <citation type="submission" date="2023-06" db="EMBL/GenBank/DDBJ databases">
        <authorList>
            <person name="Kurt Z."/>
        </authorList>
    </citation>
    <scope>NUCLEOTIDE SEQUENCE</scope>
</reference>
<evidence type="ECO:0000256" key="1">
    <source>
        <dbReference type="SAM" id="MobiDB-lite"/>
    </source>
</evidence>
<name>A0AA86NLJ3_9EUKA</name>
<feature type="region of interest" description="Disordered" evidence="1">
    <location>
        <begin position="902"/>
        <end position="937"/>
    </location>
</feature>
<protein>
    <submittedName>
        <fullName evidence="3">Putative</fullName>
    </submittedName>
</protein>
<accession>A0AA86NLJ3</accession>
<gene>
    <name evidence="3" type="ORF">HINF_LOCUS10092</name>
    <name evidence="4" type="ORF">HINF_LOCUS11210</name>
</gene>
<evidence type="ECO:0000313" key="3">
    <source>
        <dbReference type="EMBL" id="CAI9922447.1"/>
    </source>
</evidence>
<feature type="transmembrane region" description="Helical" evidence="2">
    <location>
        <begin position="873"/>
        <end position="896"/>
    </location>
</feature>
<dbReference type="EMBL" id="CAXDID020000024">
    <property type="protein sequence ID" value="CAL5990150.1"/>
    <property type="molecule type" value="Genomic_DNA"/>
</dbReference>
<evidence type="ECO:0000313" key="4">
    <source>
        <dbReference type="EMBL" id="CAL5990150.1"/>
    </source>
</evidence>
<reference evidence="4 5" key="2">
    <citation type="submission" date="2024-07" db="EMBL/GenBank/DDBJ databases">
        <authorList>
            <person name="Akdeniz Z."/>
        </authorList>
    </citation>
    <scope>NUCLEOTIDE SEQUENCE [LARGE SCALE GENOMIC DNA]</scope>
</reference>
<sequence>MLLLQFVLQLVDQKKQQNVGIESNTTYVDFSVIAQKFAAKCPEGQLDYGVGCECITGVANYANVSGICRCSSGYLSIDRTQCVAACAPAYINVARTICIADCKVDSSVIGQDTTLCVLPNQCSPYYLNTDRSQCIASCSTINAVVSPDLNTPYTCVTCESIDPTKVYNSGACVCKDKFDVNGVTCICKPQTYLTGITCSPCPVQIPALIPNLNRRACVQKDQCRSGGDTAYLSLDETQCVASCSLYDINLQKCVSACGSAEIIKGAQCQCDSSKGFILKDGVCVCSGVSPYIFPNKANNLCTPCNEQAGFKPDLNIQLNCECLGTGAFLVQNLARTACLADCSSDNAYCSADLQHCIADCSQESSITTGITCTACSTVDQNTIYQNNACVCKEGFNPSANGCTQVCDPANNVVLKDRNCACISGMEFVYKSTTKCWCQVGLISSANGCIPCPSQLVPNNDRTFCVSTQSCSPGYLNYIQTACVPDCALDFQKFSNLAGTQCVYKANCGVGTTQTLNPSKCVCNAKKSFVQLPGGTECTSCAALGKIPNEAGSGCVSCTGVGVIPNPTYTQCICDAAKYFVNTSGVCKCMPSYAGTTTCSKCEFDTPIVDEIINKCTACDYTLGFIRDKIAVKDNCRCDPSRGFVIDLNDNTKLSCIKCTGNTVPINGVCSQCPVGQINDENNINCICDINMHLVSKNGKCACDVQNNYAGPSTTCVLCTGDTAFVSPAGDICIECNVAFGFNPGKTNGLCTCINPAHVISDSKCGECDGNKGFQLMKVNGACVCKDQWLFDVNPTTCVQNCNPYSIKSADKCVCVDNSSLTATGCVCKDTFIGLNSKCVCKDTFVLVDGLCQCPVNQTEQDGFCKVVVKVNAAVVGSAIGGSIVLIIVICVAVWYTKKTKKEARKKNHQPEDDENDEDTTKEKQPKKRNRKAALQQVNNSSIEVDLLETQPAVEDYNDSKKLEILDDTKDSLPVPIDGMTITDI</sequence>
<keyword evidence="2" id="KW-0812">Transmembrane</keyword>
<comment type="caution">
    <text evidence="3">The sequence shown here is derived from an EMBL/GenBank/DDBJ whole genome shotgun (WGS) entry which is preliminary data.</text>
</comment>
<dbReference type="AlphaFoldDB" id="A0AA86NLJ3"/>
<keyword evidence="2" id="KW-1133">Transmembrane helix</keyword>
<organism evidence="3">
    <name type="scientific">Hexamita inflata</name>
    <dbReference type="NCBI Taxonomy" id="28002"/>
    <lineage>
        <taxon>Eukaryota</taxon>
        <taxon>Metamonada</taxon>
        <taxon>Diplomonadida</taxon>
        <taxon>Hexamitidae</taxon>
        <taxon>Hexamitinae</taxon>
        <taxon>Hexamita</taxon>
    </lineage>
</organism>
<dbReference type="Proteomes" id="UP001642409">
    <property type="component" value="Unassembled WGS sequence"/>
</dbReference>